<dbReference type="EMBL" id="JAAKFY010000006">
    <property type="protein sequence ID" value="KAF3856809.1"/>
    <property type="molecule type" value="Genomic_DNA"/>
</dbReference>
<feature type="region of interest" description="Disordered" evidence="1">
    <location>
        <begin position="112"/>
        <end position="144"/>
    </location>
</feature>
<dbReference type="Proteomes" id="UP000518266">
    <property type="component" value="Unassembled WGS sequence"/>
</dbReference>
<feature type="compositionally biased region" description="Polar residues" evidence="1">
    <location>
        <begin position="133"/>
        <end position="144"/>
    </location>
</feature>
<evidence type="ECO:0000256" key="1">
    <source>
        <dbReference type="SAM" id="MobiDB-lite"/>
    </source>
</evidence>
<feature type="region of interest" description="Disordered" evidence="1">
    <location>
        <begin position="1"/>
        <end position="22"/>
    </location>
</feature>
<evidence type="ECO:0000313" key="2">
    <source>
        <dbReference type="EMBL" id="KAF3856809.1"/>
    </source>
</evidence>
<comment type="caution">
    <text evidence="2">The sequence shown here is derived from an EMBL/GenBank/DDBJ whole genome shotgun (WGS) entry which is preliminary data.</text>
</comment>
<evidence type="ECO:0000313" key="3">
    <source>
        <dbReference type="Proteomes" id="UP000518266"/>
    </source>
</evidence>
<accession>A0A7J5Z6Q9</accession>
<name>A0A7J5Z6Q9_DISMA</name>
<sequence>MTPFQMQKKQMTQTSSRHRARSHLTGPISSIPLLMPSTLCLQHRKESFVSVWVHLFNLGHYVTVTKSYKLGDGGGEVREVGDVGTQQKGFVLAIVETPGQDDDVVDIQQRHDHNGGVTNTWREKRAQVEDTKNSINSPINGHQD</sequence>
<gene>
    <name evidence="2" type="ORF">F7725_017532</name>
</gene>
<organism evidence="2 3">
    <name type="scientific">Dissostichus mawsoni</name>
    <name type="common">Antarctic cod</name>
    <dbReference type="NCBI Taxonomy" id="36200"/>
    <lineage>
        <taxon>Eukaryota</taxon>
        <taxon>Metazoa</taxon>
        <taxon>Chordata</taxon>
        <taxon>Craniata</taxon>
        <taxon>Vertebrata</taxon>
        <taxon>Euteleostomi</taxon>
        <taxon>Actinopterygii</taxon>
        <taxon>Neopterygii</taxon>
        <taxon>Teleostei</taxon>
        <taxon>Neoteleostei</taxon>
        <taxon>Acanthomorphata</taxon>
        <taxon>Eupercaria</taxon>
        <taxon>Perciformes</taxon>
        <taxon>Notothenioidei</taxon>
        <taxon>Nototheniidae</taxon>
        <taxon>Dissostichus</taxon>
    </lineage>
</organism>
<feature type="compositionally biased region" description="Basic and acidic residues" evidence="1">
    <location>
        <begin position="121"/>
        <end position="132"/>
    </location>
</feature>
<protein>
    <submittedName>
        <fullName evidence="2">Uncharacterized protein</fullName>
    </submittedName>
</protein>
<reference evidence="2 3" key="1">
    <citation type="submission" date="2020-03" db="EMBL/GenBank/DDBJ databases">
        <title>Dissostichus mawsoni Genome sequencing and assembly.</title>
        <authorList>
            <person name="Park H."/>
        </authorList>
    </citation>
    <scope>NUCLEOTIDE SEQUENCE [LARGE SCALE GENOMIC DNA]</scope>
    <source>
        <strain evidence="2">DM0001</strain>
        <tissue evidence="2">Muscle</tissue>
    </source>
</reference>
<dbReference type="AlphaFoldDB" id="A0A7J5Z6Q9"/>
<feature type="compositionally biased region" description="Polar residues" evidence="1">
    <location>
        <begin position="1"/>
        <end position="15"/>
    </location>
</feature>
<proteinExistence type="predicted"/>
<keyword evidence="3" id="KW-1185">Reference proteome</keyword>